<evidence type="ECO:0000313" key="2">
    <source>
        <dbReference type="Proteomes" id="UP000814033"/>
    </source>
</evidence>
<sequence length="308" mass="34884">MEKRLTDMEKRIVEQLSSRVDHVDESLRKITGDIEMIHEEIVDLRDYRDRGSISDDSRDHTPPPSETAPPVSPSKNPQGDGEAAWSHPPAQPPQGEQQGQRPYNRDGEWNNRWQDNPGYRGRGRGRGAYRGYNWRGRGGYYHNYNNGGYRKPWYNHDNNYGYDYEGYHGGYMPPPGPDQQHGPPPQFVGSSSQPAQYPNPQPPHHAYAAPAPSSAPMPPPPPPSHAESSASHTHSKRQRHSEHEPHGRTPRSVRPRESYYDDAGSERGERHSESRHRRAQEEVSRFTTPMPEANSRSEDSVSLCGSSD</sequence>
<reference evidence="1" key="2">
    <citation type="journal article" date="2022" name="New Phytol.">
        <title>Evolutionary transition to the ectomycorrhizal habit in the genomes of a hyperdiverse lineage of mushroom-forming fungi.</title>
        <authorList>
            <person name="Looney B."/>
            <person name="Miyauchi S."/>
            <person name="Morin E."/>
            <person name="Drula E."/>
            <person name="Courty P.E."/>
            <person name="Kohler A."/>
            <person name="Kuo A."/>
            <person name="LaButti K."/>
            <person name="Pangilinan J."/>
            <person name="Lipzen A."/>
            <person name="Riley R."/>
            <person name="Andreopoulos W."/>
            <person name="He G."/>
            <person name="Johnson J."/>
            <person name="Nolan M."/>
            <person name="Tritt A."/>
            <person name="Barry K.W."/>
            <person name="Grigoriev I.V."/>
            <person name="Nagy L.G."/>
            <person name="Hibbett D."/>
            <person name="Henrissat B."/>
            <person name="Matheny P.B."/>
            <person name="Labbe J."/>
            <person name="Martin F.M."/>
        </authorList>
    </citation>
    <scope>NUCLEOTIDE SEQUENCE</scope>
    <source>
        <strain evidence="1">FP105234-sp</strain>
    </source>
</reference>
<comment type="caution">
    <text evidence="1">The sequence shown here is derived from an EMBL/GenBank/DDBJ whole genome shotgun (WGS) entry which is preliminary data.</text>
</comment>
<dbReference type="EMBL" id="MU275970">
    <property type="protein sequence ID" value="KAI0044837.1"/>
    <property type="molecule type" value="Genomic_DNA"/>
</dbReference>
<accession>A0ACB8RLS2</accession>
<reference evidence="1" key="1">
    <citation type="submission" date="2021-02" db="EMBL/GenBank/DDBJ databases">
        <authorList>
            <consortium name="DOE Joint Genome Institute"/>
            <person name="Ahrendt S."/>
            <person name="Looney B.P."/>
            <person name="Miyauchi S."/>
            <person name="Morin E."/>
            <person name="Drula E."/>
            <person name="Courty P.E."/>
            <person name="Chicoki N."/>
            <person name="Fauchery L."/>
            <person name="Kohler A."/>
            <person name="Kuo A."/>
            <person name="Labutti K."/>
            <person name="Pangilinan J."/>
            <person name="Lipzen A."/>
            <person name="Riley R."/>
            <person name="Andreopoulos W."/>
            <person name="He G."/>
            <person name="Johnson J."/>
            <person name="Barry K.W."/>
            <person name="Grigoriev I.V."/>
            <person name="Nagy L."/>
            <person name="Hibbett D."/>
            <person name="Henrissat B."/>
            <person name="Matheny P.B."/>
            <person name="Labbe J."/>
            <person name="Martin F."/>
        </authorList>
    </citation>
    <scope>NUCLEOTIDE SEQUENCE</scope>
    <source>
        <strain evidence="1">FP105234-sp</strain>
    </source>
</reference>
<evidence type="ECO:0000313" key="1">
    <source>
        <dbReference type="EMBL" id="KAI0044837.1"/>
    </source>
</evidence>
<proteinExistence type="predicted"/>
<name>A0ACB8RLS2_9AGAM</name>
<gene>
    <name evidence="1" type="ORF">FA95DRAFT_215386</name>
</gene>
<organism evidence="1 2">
    <name type="scientific">Auriscalpium vulgare</name>
    <dbReference type="NCBI Taxonomy" id="40419"/>
    <lineage>
        <taxon>Eukaryota</taxon>
        <taxon>Fungi</taxon>
        <taxon>Dikarya</taxon>
        <taxon>Basidiomycota</taxon>
        <taxon>Agaricomycotina</taxon>
        <taxon>Agaricomycetes</taxon>
        <taxon>Russulales</taxon>
        <taxon>Auriscalpiaceae</taxon>
        <taxon>Auriscalpium</taxon>
    </lineage>
</organism>
<keyword evidence="2" id="KW-1185">Reference proteome</keyword>
<protein>
    <submittedName>
        <fullName evidence="1">Uncharacterized protein</fullName>
    </submittedName>
</protein>
<dbReference type="Proteomes" id="UP000814033">
    <property type="component" value="Unassembled WGS sequence"/>
</dbReference>